<feature type="transmembrane region" description="Helical" evidence="6">
    <location>
        <begin position="344"/>
        <end position="367"/>
    </location>
</feature>
<proteinExistence type="predicted"/>
<feature type="transmembrane region" description="Helical" evidence="6">
    <location>
        <begin position="141"/>
        <end position="158"/>
    </location>
</feature>
<feature type="transmembrane region" description="Helical" evidence="6">
    <location>
        <begin position="419"/>
        <end position="445"/>
    </location>
</feature>
<evidence type="ECO:0000256" key="5">
    <source>
        <dbReference type="SAM" id="MobiDB-lite"/>
    </source>
</evidence>
<comment type="subcellular location">
    <subcellularLocation>
        <location evidence="1">Membrane</location>
        <topology evidence="1">Multi-pass membrane protein</topology>
    </subcellularLocation>
</comment>
<dbReference type="Pfam" id="PF07690">
    <property type="entry name" value="MFS_1"/>
    <property type="match status" value="1"/>
</dbReference>
<dbReference type="InterPro" id="IPR036259">
    <property type="entry name" value="MFS_trans_sf"/>
</dbReference>
<feature type="transmembrane region" description="Helical" evidence="6">
    <location>
        <begin position="109"/>
        <end position="129"/>
    </location>
</feature>
<dbReference type="AlphaFoldDB" id="A0A9W9UBV4"/>
<feature type="transmembrane region" description="Helical" evidence="6">
    <location>
        <begin position="78"/>
        <end position="97"/>
    </location>
</feature>
<feature type="transmembrane region" description="Helical" evidence="6">
    <location>
        <begin position="227"/>
        <end position="249"/>
    </location>
</feature>
<dbReference type="InterPro" id="IPR011701">
    <property type="entry name" value="MFS"/>
</dbReference>
<evidence type="ECO:0000256" key="3">
    <source>
        <dbReference type="ARBA" id="ARBA00022989"/>
    </source>
</evidence>
<feature type="transmembrane region" description="Helical" evidence="6">
    <location>
        <begin position="394"/>
        <end position="413"/>
    </location>
</feature>
<dbReference type="GO" id="GO:0005886">
    <property type="term" value="C:plasma membrane"/>
    <property type="evidence" value="ECO:0007669"/>
    <property type="project" value="TreeGrafter"/>
</dbReference>
<dbReference type="PANTHER" id="PTHR23502">
    <property type="entry name" value="MAJOR FACILITATOR SUPERFAMILY"/>
    <property type="match status" value="1"/>
</dbReference>
<sequence>MDLNAMEKTMDRTAVNAIAVPSGVSTPRSTSPPNPQPQPQSPPNEHEPTLNLVTWDGPNDPENPQNWPRRDKLLRSSAPLAVIFSIAFASSIFGSAAEVTAREYGVSQEVMSLGVALFVAGFATGPVVFAPMAELVGSAPVLAVALAGCAIFQIPLGLAQSVTTILVCRFLAGLLGSGGLAVGSGILADVFVGPTRGVAVGMSASCMNLASTIAPIVGAFIVDNCSWRWTAWVTLILCAVVGFMCIFLLRETSHNRILMKRAARLRRETGNQNWRSRNEIVSTDMKVLLRKYCTKPVRMLVREPILIVMTVYLTLVYGSLYLSYQLFPKAFENRGWSTPIASLPFIAVSLGIVAAVGLFSLFTMTWYKKRWDASQTEKVDESPRPPRITPEHRLPPMIFGAVLLPPAFLWFGWSGNAHWSCQVISCFVIGLALQLIFISGIVFIVDVYLLNTVSAISIHVMVRSMASATFPLFERPMYNSLGINWSATLLAGLSAVIMVSPILFMIYGARIRSWSRFSVGSI</sequence>
<dbReference type="InterPro" id="IPR020846">
    <property type="entry name" value="MFS_dom"/>
</dbReference>
<name>A0A9W9UBV4_9EURO</name>
<protein>
    <recommendedName>
        <fullName evidence="7">Major facilitator superfamily (MFS) profile domain-containing protein</fullName>
    </recommendedName>
</protein>
<feature type="transmembrane region" description="Helical" evidence="6">
    <location>
        <begin position="199"/>
        <end position="221"/>
    </location>
</feature>
<accession>A0A9W9UBV4</accession>
<keyword evidence="9" id="KW-1185">Reference proteome</keyword>
<feature type="transmembrane region" description="Helical" evidence="6">
    <location>
        <begin position="170"/>
        <end position="192"/>
    </location>
</feature>
<dbReference type="SUPFAM" id="SSF103473">
    <property type="entry name" value="MFS general substrate transporter"/>
    <property type="match status" value="1"/>
</dbReference>
<feature type="transmembrane region" description="Helical" evidence="6">
    <location>
        <begin position="452"/>
        <end position="473"/>
    </location>
</feature>
<dbReference type="PANTHER" id="PTHR23502:SF47">
    <property type="entry name" value="MAJOR FACILITATOR SUPERFAMILY (MFS) PROFILE DOMAIN-CONTAINING PROTEIN-RELATED"/>
    <property type="match status" value="1"/>
</dbReference>
<feature type="transmembrane region" description="Helical" evidence="6">
    <location>
        <begin position="485"/>
        <end position="507"/>
    </location>
</feature>
<dbReference type="GO" id="GO:0022857">
    <property type="term" value="F:transmembrane transporter activity"/>
    <property type="evidence" value="ECO:0007669"/>
    <property type="project" value="InterPro"/>
</dbReference>
<gene>
    <name evidence="8" type="ORF">N7476_000161</name>
</gene>
<evidence type="ECO:0000256" key="1">
    <source>
        <dbReference type="ARBA" id="ARBA00004141"/>
    </source>
</evidence>
<reference evidence="8" key="1">
    <citation type="submission" date="2022-12" db="EMBL/GenBank/DDBJ databases">
        <authorList>
            <person name="Petersen C."/>
        </authorList>
    </citation>
    <scope>NUCLEOTIDE SEQUENCE</scope>
    <source>
        <strain evidence="8">IBT 21472</strain>
    </source>
</reference>
<keyword evidence="2 6" id="KW-0812">Transmembrane</keyword>
<organism evidence="8 9">
    <name type="scientific">Penicillium atrosanguineum</name>
    <dbReference type="NCBI Taxonomy" id="1132637"/>
    <lineage>
        <taxon>Eukaryota</taxon>
        <taxon>Fungi</taxon>
        <taxon>Dikarya</taxon>
        <taxon>Ascomycota</taxon>
        <taxon>Pezizomycotina</taxon>
        <taxon>Eurotiomycetes</taxon>
        <taxon>Eurotiomycetidae</taxon>
        <taxon>Eurotiales</taxon>
        <taxon>Aspergillaceae</taxon>
        <taxon>Penicillium</taxon>
    </lineage>
</organism>
<evidence type="ECO:0000256" key="4">
    <source>
        <dbReference type="ARBA" id="ARBA00023136"/>
    </source>
</evidence>
<evidence type="ECO:0000313" key="9">
    <source>
        <dbReference type="Proteomes" id="UP001147746"/>
    </source>
</evidence>
<dbReference type="EMBL" id="JAPZBO010000001">
    <property type="protein sequence ID" value="KAJ5330378.1"/>
    <property type="molecule type" value="Genomic_DNA"/>
</dbReference>
<evidence type="ECO:0000256" key="2">
    <source>
        <dbReference type="ARBA" id="ARBA00022692"/>
    </source>
</evidence>
<evidence type="ECO:0000259" key="7">
    <source>
        <dbReference type="PROSITE" id="PS50850"/>
    </source>
</evidence>
<feature type="domain" description="Major facilitator superfamily (MFS) profile" evidence="7">
    <location>
        <begin position="75"/>
        <end position="522"/>
    </location>
</feature>
<feature type="region of interest" description="Disordered" evidence="5">
    <location>
        <begin position="1"/>
        <end position="69"/>
    </location>
</feature>
<dbReference type="Gene3D" id="1.20.1250.20">
    <property type="entry name" value="MFS general substrate transporter like domains"/>
    <property type="match status" value="1"/>
</dbReference>
<feature type="transmembrane region" description="Helical" evidence="6">
    <location>
        <begin position="305"/>
        <end position="324"/>
    </location>
</feature>
<comment type="caution">
    <text evidence="8">The sequence shown here is derived from an EMBL/GenBank/DDBJ whole genome shotgun (WGS) entry which is preliminary data.</text>
</comment>
<feature type="compositionally biased region" description="Pro residues" evidence="5">
    <location>
        <begin position="30"/>
        <end position="42"/>
    </location>
</feature>
<evidence type="ECO:0000256" key="6">
    <source>
        <dbReference type="SAM" id="Phobius"/>
    </source>
</evidence>
<evidence type="ECO:0000313" key="8">
    <source>
        <dbReference type="EMBL" id="KAJ5330378.1"/>
    </source>
</evidence>
<keyword evidence="4 6" id="KW-0472">Membrane</keyword>
<dbReference type="Proteomes" id="UP001147746">
    <property type="component" value="Unassembled WGS sequence"/>
</dbReference>
<reference evidence="8" key="2">
    <citation type="journal article" date="2023" name="IMA Fungus">
        <title>Comparative genomic study of the Penicillium genus elucidates a diverse pangenome and 15 lateral gene transfer events.</title>
        <authorList>
            <person name="Petersen C."/>
            <person name="Sorensen T."/>
            <person name="Nielsen M.R."/>
            <person name="Sondergaard T.E."/>
            <person name="Sorensen J.L."/>
            <person name="Fitzpatrick D.A."/>
            <person name="Frisvad J.C."/>
            <person name="Nielsen K.L."/>
        </authorList>
    </citation>
    <scope>NUCLEOTIDE SEQUENCE</scope>
    <source>
        <strain evidence="8">IBT 21472</strain>
    </source>
</reference>
<dbReference type="PROSITE" id="PS50850">
    <property type="entry name" value="MFS"/>
    <property type="match status" value="1"/>
</dbReference>
<keyword evidence="3 6" id="KW-1133">Transmembrane helix</keyword>